<evidence type="ECO:0000256" key="14">
    <source>
        <dbReference type="ARBA" id="ARBA00023180"/>
    </source>
</evidence>
<keyword evidence="16" id="KW-1160">Virus entry into host cell</keyword>
<evidence type="ECO:0000256" key="12">
    <source>
        <dbReference type="ARBA" id="ARBA00022989"/>
    </source>
</evidence>
<feature type="region of interest" description="Disordered" evidence="18">
    <location>
        <begin position="681"/>
        <end position="745"/>
    </location>
</feature>
<keyword evidence="5" id="KW-0945">Host-virus interaction</keyword>
<evidence type="ECO:0000256" key="6">
    <source>
        <dbReference type="ARBA" id="ARBA00022692"/>
    </source>
</evidence>
<protein>
    <recommendedName>
        <fullName evidence="4">Envelopment polyprotein</fullName>
    </recommendedName>
    <alternativeName>
        <fullName evidence="17">M polyprotein</fullName>
    </alternativeName>
</protein>
<feature type="transmembrane region" description="Helical" evidence="19">
    <location>
        <begin position="353"/>
        <end position="379"/>
    </location>
</feature>
<reference evidence="22" key="1">
    <citation type="submission" date="2021-11" db="EMBL/GenBank/DDBJ databases">
        <authorList>
            <consortium name="IVD NGS Lab"/>
        </authorList>
    </citation>
    <scope>NUCLEOTIDE SEQUENCE</scope>
    <source>
        <strain evidence="22">ED-I-079-18</strain>
    </source>
</reference>
<keyword evidence="23" id="KW-1185">Reference proteome</keyword>
<evidence type="ECO:0000256" key="16">
    <source>
        <dbReference type="ARBA" id="ARBA00023296"/>
    </source>
</evidence>
<keyword evidence="6 19" id="KW-0812">Transmembrane</keyword>
<accession>A0A8J9T7Z8</accession>
<keyword evidence="15" id="KW-1038">Host endoplasmic reticulum</keyword>
<keyword evidence="10" id="KW-0946">Virion</keyword>
<dbReference type="GO" id="GO:0044178">
    <property type="term" value="C:host cell Golgi membrane"/>
    <property type="evidence" value="ECO:0007669"/>
    <property type="project" value="UniProtKB-SubCell"/>
</dbReference>
<evidence type="ECO:0000256" key="7">
    <source>
        <dbReference type="ARBA" id="ARBA00022729"/>
    </source>
</evidence>
<keyword evidence="11" id="KW-1043">Host membrane</keyword>
<dbReference type="Pfam" id="PF03563">
    <property type="entry name" value="Bunya_G2"/>
    <property type="match status" value="1"/>
</dbReference>
<evidence type="ECO:0000313" key="23">
    <source>
        <dbReference type="Proteomes" id="UP001154189"/>
    </source>
</evidence>
<sequence>MKFLIIFGVILILHMVKTSAMRKHCLATIDVTETYSTKHAISDSCVTDDISRLHIYQDVESIQPNKTTIYKTTIQRKYFQKDWMQCRPALHEQGPLSIIRINPDASIHVEQHACSTKCNVHIDKTEGTIVLESGTINFYEIDGKTTVRGWFKFKQTVELSSTCEQLTVKCGPDIQIMKVCFNENFSCIKLFRQYWLPEKFGHAFCQNLELIILMSIIILSFIIVKILLKTYLAFVLFPFYYPLCYLLSLFQDKVCATCKICGQTYHPFTKCSLTCTCGATFMSTQELWKHRKTLSCPGPKISVKAIKMCKSQSINFTLVIMLCILLSSLISPVRAYTLEELQPWRKDSRNQETILTINSILGVCILAFCSLGILAYAVIKSIVTKSYPKCKMCMCYHQRDLSCNWCICGKSTIVSDAEIKLDSKSFSLGHVADSRCIASHINQKYKNISMANVVLIGIIGILISLSPVYANPYASCMSGNKTPKQTYPYYLRTCVTPDIQVTSDDLLLLVNTAKFESDKFCEIESKLAKLACDPKTRKDFQGSIKLLVDSVKNIILNTTICKELNLSVCSTLSNNQKLHRCKRILLKDHASLKENIKFAMELMLSGFGGEIKFHPSLKGKESEVIFREFFQTLPYNNEYKEFAILKKFAVQLRQIELLLKMYTSKDITYLTATGGYVSTNIDTKNTHDTCTGEEPTPEPPTTPAPTPTSRIEPKDMGPIISGPESLTPKKEKEDNSTTMAKSGEDLEVDYDEIPIEVLGGQDGEFAAKSDTGRIILRKIKKCTITDAFRCKKKKNKGISENLVVCNGHGLFVKPPDYFPCNGVDIGCYCYAKNCLVDSTELDPTEYVECQSIGKAGAILTPKTLLHNNMADYTKQIQSETVDDLIIHAFKKTAYTPKIKPTYNPVTIQGQETAEGMMNSYITGIMPAIEGKSTGFKVYAPGTKKELLDIIITVSKARTKSTYRYLYSTGPTKTINVKYAEKCTGRCPKDIPREGVGYLTFSKESTSQWGCEEYGCLAIGEGCVYGSCMDVIENEYEIYKKKYETKKEVEICFAMSQESYCKEITIDEAIETEKIELSFQTQEIDELPELIAVRKGRIYTGDIADLGAFGSGCGSIQKIRHLTFGTGTPDWSYFCHAADNKDIVVRKCAINNYQACQHLTRRDDLMNVKFTLESRTTQENHPVSGLLDAKDITRFYNESYYWGNLDVQKSMHSIGFINFKLMLGDISYKTYTEKLSFEITGSCAGCVDCADDISCDVHIVSEYETSCPIHAADCIPYINRILIQPGITQHGIKVKCNTNNTNIRFTICGQAFGPKVTIVQPSVVDIDSDGQTAYIVQKNNECNTWLCKVMKEGKFTIGSLWNPFSGLSSFFSWVGMILMGVMIGMFIYFVGIPIAKKVIESMKKKELEYQKINSKTE</sequence>
<proteinExistence type="predicted"/>
<organism evidence="22 23">
    <name type="scientific">Hedwig virus</name>
    <dbReference type="NCBI Taxonomy" id="2884278"/>
    <lineage>
        <taxon>Viruses</taxon>
        <taxon>Riboviria</taxon>
        <taxon>Orthornavirae</taxon>
        <taxon>Negarnaviricota</taxon>
        <taxon>Polyploviricotina</taxon>
        <taxon>Bunyaviricetes</taxon>
        <taxon>Elliovirales</taxon>
        <taxon>Peribunyaviridae</taxon>
        <taxon>Gryffinivirus</taxon>
        <taxon>Gryffinivirus hedwigae</taxon>
    </lineage>
</organism>
<dbReference type="GO" id="GO:0019062">
    <property type="term" value="P:virion attachment to host cell"/>
    <property type="evidence" value="ECO:0007669"/>
    <property type="project" value="UniProtKB-KW"/>
</dbReference>
<evidence type="ECO:0000256" key="8">
    <source>
        <dbReference type="ARBA" id="ARBA00022804"/>
    </source>
</evidence>
<evidence type="ECO:0000256" key="13">
    <source>
        <dbReference type="ARBA" id="ARBA00023136"/>
    </source>
</evidence>
<gene>
    <name evidence="22" type="primary">M</name>
</gene>
<keyword evidence="8" id="KW-1161">Viral attachment to host cell</keyword>
<evidence type="ECO:0000259" key="21">
    <source>
        <dbReference type="Pfam" id="PF03563"/>
    </source>
</evidence>
<evidence type="ECO:0000256" key="2">
    <source>
        <dbReference type="ARBA" id="ARBA00004252"/>
    </source>
</evidence>
<evidence type="ECO:0000259" key="20">
    <source>
        <dbReference type="Pfam" id="PF03557"/>
    </source>
</evidence>
<evidence type="ECO:0000256" key="4">
    <source>
        <dbReference type="ARBA" id="ARBA00015294"/>
    </source>
</evidence>
<dbReference type="GO" id="GO:0055036">
    <property type="term" value="C:virion membrane"/>
    <property type="evidence" value="ECO:0007669"/>
    <property type="project" value="UniProtKB-SubCell"/>
</dbReference>
<dbReference type="InterPro" id="IPR005168">
    <property type="entry name" value="Bunya_G2"/>
</dbReference>
<keyword evidence="7" id="KW-0732">Signal</keyword>
<feature type="transmembrane region" description="Helical" evidence="19">
    <location>
        <begin position="450"/>
        <end position="470"/>
    </location>
</feature>
<dbReference type="GO" id="GO:0046718">
    <property type="term" value="P:symbiont entry into host cell"/>
    <property type="evidence" value="ECO:0007669"/>
    <property type="project" value="UniProtKB-KW"/>
</dbReference>
<dbReference type="GO" id="GO:0044003">
    <property type="term" value="P:symbiont-mediated perturbation of host process"/>
    <property type="evidence" value="ECO:0007669"/>
    <property type="project" value="InterPro"/>
</dbReference>
<feature type="domain" description="Bunyavirus glycoprotein G2" evidence="21">
    <location>
        <begin position="25"/>
        <end position="305"/>
    </location>
</feature>
<keyword evidence="12 19" id="KW-1133">Transmembrane helix</keyword>
<feature type="domain" description="Bunyavirus glycoprotein G1" evidence="20">
    <location>
        <begin position="770"/>
        <end position="1352"/>
    </location>
</feature>
<dbReference type="Proteomes" id="UP001154189">
    <property type="component" value="Genome"/>
</dbReference>
<evidence type="ECO:0000256" key="19">
    <source>
        <dbReference type="SAM" id="Phobius"/>
    </source>
</evidence>
<feature type="transmembrane region" description="Helical" evidence="19">
    <location>
        <begin position="210"/>
        <end position="228"/>
    </location>
</feature>
<evidence type="ECO:0000256" key="3">
    <source>
        <dbReference type="ARBA" id="ARBA00004625"/>
    </source>
</evidence>
<keyword evidence="13 19" id="KW-0472">Membrane</keyword>
<dbReference type="NCBIfam" id="TIGR04210">
    <property type="entry name" value="bunya_NSm"/>
    <property type="match status" value="1"/>
</dbReference>
<evidence type="ECO:0000256" key="10">
    <source>
        <dbReference type="ARBA" id="ARBA00022844"/>
    </source>
</evidence>
<evidence type="ECO:0000256" key="5">
    <source>
        <dbReference type="ARBA" id="ARBA00022581"/>
    </source>
</evidence>
<comment type="subcellular location">
    <subcellularLocation>
        <location evidence="2">Host Golgi apparatus membrane</location>
        <topology evidence="2">Multi-pass membrane protein</topology>
    </subcellularLocation>
    <subcellularLocation>
        <location evidence="3">Host endoplasmic reticulum membrane</location>
    </subcellularLocation>
    <subcellularLocation>
        <location evidence="1">Virion membrane</location>
    </subcellularLocation>
</comment>
<evidence type="ECO:0000256" key="11">
    <source>
        <dbReference type="ARBA" id="ARBA00022870"/>
    </source>
</evidence>
<dbReference type="Pfam" id="PF03557">
    <property type="entry name" value="Bunya_G1"/>
    <property type="match status" value="1"/>
</dbReference>
<evidence type="ECO:0000256" key="15">
    <source>
        <dbReference type="ARBA" id="ARBA00023184"/>
    </source>
</evidence>
<feature type="transmembrane region" description="Helical" evidence="19">
    <location>
        <begin position="314"/>
        <end position="333"/>
    </location>
</feature>
<evidence type="ECO:0000256" key="1">
    <source>
        <dbReference type="ARBA" id="ARBA00004182"/>
    </source>
</evidence>
<dbReference type="GO" id="GO:0044167">
    <property type="term" value="C:host cell endoplasmic reticulum membrane"/>
    <property type="evidence" value="ECO:0007669"/>
    <property type="project" value="UniProtKB-SubCell"/>
</dbReference>
<evidence type="ECO:0000313" key="22">
    <source>
        <dbReference type="EMBL" id="CAH0473050.1"/>
    </source>
</evidence>
<feature type="transmembrane region" description="Helical" evidence="19">
    <location>
        <begin position="1369"/>
        <end position="1394"/>
    </location>
</feature>
<dbReference type="InterPro" id="IPR005167">
    <property type="entry name" value="Bunya_G1"/>
</dbReference>
<keyword evidence="14" id="KW-0325">Glycoprotein</keyword>
<evidence type="ECO:0000256" key="17">
    <source>
        <dbReference type="ARBA" id="ARBA00031199"/>
    </source>
</evidence>
<dbReference type="InterPro" id="IPR026400">
    <property type="entry name" value="Bunya_nonstruc_pro_NSm"/>
</dbReference>
<evidence type="ECO:0000256" key="9">
    <source>
        <dbReference type="ARBA" id="ARBA00022812"/>
    </source>
</evidence>
<keyword evidence="9" id="KW-1040">Host Golgi apparatus</keyword>
<name>A0A8J9T7Z8_9VIRU</name>
<feature type="compositionally biased region" description="Pro residues" evidence="18">
    <location>
        <begin position="697"/>
        <end position="706"/>
    </location>
</feature>
<dbReference type="EMBL" id="OV054446">
    <property type="protein sequence ID" value="CAH0473050.1"/>
    <property type="molecule type" value="Genomic_RNA"/>
</dbReference>
<evidence type="ECO:0000256" key="18">
    <source>
        <dbReference type="SAM" id="MobiDB-lite"/>
    </source>
</evidence>